<evidence type="ECO:0008006" key="3">
    <source>
        <dbReference type="Google" id="ProtNLM"/>
    </source>
</evidence>
<dbReference type="Pfam" id="PF05137">
    <property type="entry name" value="PilN"/>
    <property type="match status" value="1"/>
</dbReference>
<evidence type="ECO:0000313" key="1">
    <source>
        <dbReference type="EMBL" id="SEI11222.1"/>
    </source>
</evidence>
<dbReference type="InterPro" id="IPR043129">
    <property type="entry name" value="ATPase_NBD"/>
</dbReference>
<dbReference type="STRING" id="173990.SAMN05660691_03787"/>
<dbReference type="Gene3D" id="3.30.420.380">
    <property type="match status" value="1"/>
</dbReference>
<sequence length="501" mass="56115">MLRKIIKRLRPAAINSDTVVAIHLATANIRLVILQGAELKQSQAFSYKADNWQDSLQVALRSVPAGCVLHLVLSAERYQLVQLDKPALAEHELLQALPWQIKDLVTIAPEDMVLDYIDLPGGNTQQAKINVVVCSYAWLKQLTAVVDAAGLSVSSIQPEEWLLSHILPVSAQATMLVVHQPEQEMLIQIIRDGQLYFSRRTRGFSHLHLNSESELREGTLERLLLELQRSMDYFESQLKQPPVRDIRILMAQTELICELFVQSGFSRVEPLNVAQSAAAVNQDDLLHNWPALAAASAAAKTSHIKQRVNLYQARLHPVRERLSLQRLVGSAAALTAVVALGWLLLSQQQQQAGAALAETELQLQRQLQQTDLYQQALVQRKPDEALVKQYQQAEYAVTQKQQLLSYLAEQQQQASQFYSPVLQHLQQVDLAELWLTNFTLRQGSSSFSGVTLQPASITLWLEGLQQLAYFKGQRFSQVSMAQVPDNTAVSFVLMAQKGETL</sequence>
<dbReference type="AlphaFoldDB" id="A0A1H6N8N5"/>
<reference evidence="2" key="1">
    <citation type="submission" date="2016-10" db="EMBL/GenBank/DDBJ databases">
        <authorList>
            <person name="Varghese N."/>
            <person name="Submissions S."/>
        </authorList>
    </citation>
    <scope>NUCLEOTIDE SEQUENCE [LARGE SCALE GENOMIC DNA]</scope>
    <source>
        <strain evidence="2">DSM 17616</strain>
    </source>
</reference>
<dbReference type="InterPro" id="IPR007813">
    <property type="entry name" value="PilN"/>
</dbReference>
<gene>
    <name evidence="1" type="ORF">SAMN05660691_03787</name>
</gene>
<dbReference type="EMBL" id="FNXF01000021">
    <property type="protein sequence ID" value="SEI11222.1"/>
    <property type="molecule type" value="Genomic_DNA"/>
</dbReference>
<accession>A0A1H6N8N5</accession>
<name>A0A1H6N8N5_9GAMM</name>
<proteinExistence type="predicted"/>
<evidence type="ECO:0000313" key="2">
    <source>
        <dbReference type="Proteomes" id="UP000199371"/>
    </source>
</evidence>
<protein>
    <recommendedName>
        <fullName evidence="3">MSHA biogenesis protein MshI</fullName>
    </recommendedName>
</protein>
<dbReference type="Proteomes" id="UP000199371">
    <property type="component" value="Unassembled WGS sequence"/>
</dbReference>
<organism evidence="1 2">
    <name type="scientific">Rheinheimera pacifica</name>
    <dbReference type="NCBI Taxonomy" id="173990"/>
    <lineage>
        <taxon>Bacteria</taxon>
        <taxon>Pseudomonadati</taxon>
        <taxon>Pseudomonadota</taxon>
        <taxon>Gammaproteobacteria</taxon>
        <taxon>Chromatiales</taxon>
        <taxon>Chromatiaceae</taxon>
        <taxon>Rheinheimera</taxon>
    </lineage>
</organism>
<keyword evidence="2" id="KW-1185">Reference proteome</keyword>
<dbReference type="SUPFAM" id="SSF53067">
    <property type="entry name" value="Actin-like ATPase domain"/>
    <property type="match status" value="1"/>
</dbReference>